<dbReference type="GO" id="GO:0005730">
    <property type="term" value="C:nucleolus"/>
    <property type="evidence" value="ECO:0007669"/>
    <property type="project" value="TreeGrafter"/>
</dbReference>
<feature type="region of interest" description="Disordered" evidence="9">
    <location>
        <begin position="361"/>
        <end position="471"/>
    </location>
</feature>
<name>A0AAN8EIZ4_9EURO</name>
<feature type="domain" description="Zinc finger C2H2 LYAR-type" evidence="10">
    <location>
        <begin position="29"/>
        <end position="56"/>
    </location>
</feature>
<feature type="compositionally biased region" description="Basic and acidic residues" evidence="9">
    <location>
        <begin position="159"/>
        <end position="171"/>
    </location>
</feature>
<sequence>MVSFQCEGCGDVQTKKKLDSHRNQCHASFTCIDCMTTFQGTGYRAHTSCMTEAQKYEGHLYREKPNTKASKRKSVSILEPNENNALVSRKPTVEDEKDVEVPPYVPTPPPAVSNRDSVFDYLVPEEDPNTPQIQFATEREEMFMKNNAPSLFGGSRPTSRNEYRNKEEQLDSKDYQENGFTYGAEPVNPRPVVFNASTTTLDFMTPAAKAARAKLDRGMPESAGHSRQNSYSEKKRKRAQTDDHGDTSMVDAPGTVVRSVVDTPGAINHSGLTGGLQRMLTEKEDDWGRPRSPPTSPDADPSRRALAKIKPVKTSKHHDHEPQSPLKRTRRTKEDDNGLGISIKGRAGRVMSMINGALSTKDAESAVGKSTSRRRASSSDPQEKERSRGRDREKRERKKHKVTRHNGTSSANVRMEHSSRSKKRHGDSSPDISRERNGKGSAQRAIEYHPHPRAAHSSSDSDDERARRDDHQMVVFGAEERLQRKCDDFLAYITKGPDSSKGYSINKVLKRYHKDSDITRESDKREEEKDLWKGLRLKRNDRGEVVVFFA</sequence>
<dbReference type="Pfam" id="PF08790">
    <property type="entry name" value="zf-LYAR"/>
    <property type="match status" value="1"/>
</dbReference>
<keyword evidence="4 8" id="KW-0863">Zinc-finger</keyword>
<dbReference type="PANTHER" id="PTHR13100:SF10">
    <property type="entry name" value="CELL GROWTH-REGULATING NUCLEOLAR PROTEIN"/>
    <property type="match status" value="1"/>
</dbReference>
<dbReference type="GO" id="GO:0003677">
    <property type="term" value="F:DNA binding"/>
    <property type="evidence" value="ECO:0007669"/>
    <property type="project" value="InterPro"/>
</dbReference>
<evidence type="ECO:0000256" key="3">
    <source>
        <dbReference type="ARBA" id="ARBA00022737"/>
    </source>
</evidence>
<dbReference type="GO" id="GO:0008270">
    <property type="term" value="F:zinc ion binding"/>
    <property type="evidence" value="ECO:0007669"/>
    <property type="project" value="UniProtKB-KW"/>
</dbReference>
<dbReference type="SUPFAM" id="SSF57667">
    <property type="entry name" value="beta-beta-alpha zinc fingers"/>
    <property type="match status" value="2"/>
</dbReference>
<feature type="region of interest" description="Disordered" evidence="9">
    <location>
        <begin position="283"/>
        <end position="344"/>
    </location>
</feature>
<comment type="caution">
    <text evidence="11">The sequence shown here is derived from an EMBL/GenBank/DDBJ whole genome shotgun (WGS) entry which is preliminary data.</text>
</comment>
<keyword evidence="5" id="KW-0862">Zinc</keyword>
<reference evidence="11 12" key="1">
    <citation type="submission" date="2022-12" db="EMBL/GenBank/DDBJ databases">
        <title>Genomic features and morphological characterization of a novel Knufia sp. strain isolated from spacecraft assembly facility.</title>
        <authorList>
            <person name="Teixeira M."/>
            <person name="Chander A.M."/>
            <person name="Stajich J.E."/>
            <person name="Venkateswaran K."/>
        </authorList>
    </citation>
    <scope>NUCLEOTIDE SEQUENCE [LARGE SCALE GENOMIC DNA]</scope>
    <source>
        <strain evidence="11 12">FJI-L2-BK-P2</strain>
    </source>
</reference>
<dbReference type="InterPro" id="IPR039999">
    <property type="entry name" value="LYAR"/>
</dbReference>
<evidence type="ECO:0000259" key="10">
    <source>
        <dbReference type="Pfam" id="PF08790"/>
    </source>
</evidence>
<keyword evidence="6" id="KW-0539">Nucleus</keyword>
<evidence type="ECO:0000256" key="8">
    <source>
        <dbReference type="PROSITE-ProRule" id="PRU01145"/>
    </source>
</evidence>
<comment type="subcellular location">
    <subcellularLocation>
        <location evidence="1">Nucleus</location>
    </subcellularLocation>
</comment>
<dbReference type="InterPro" id="IPR014898">
    <property type="entry name" value="Znf_C2H2_LYAR"/>
</dbReference>
<keyword evidence="2" id="KW-0479">Metal-binding</keyword>
<comment type="similarity">
    <text evidence="7">Belongs to the UPF0743 family.</text>
</comment>
<keyword evidence="12" id="KW-1185">Reference proteome</keyword>
<evidence type="ECO:0000256" key="5">
    <source>
        <dbReference type="ARBA" id="ARBA00022833"/>
    </source>
</evidence>
<dbReference type="PANTHER" id="PTHR13100">
    <property type="entry name" value="CELL GROWTH-REGULATING NUCLEOLAR PROTEIN LYAR"/>
    <property type="match status" value="1"/>
</dbReference>
<dbReference type="GO" id="GO:0000122">
    <property type="term" value="P:negative regulation of transcription by RNA polymerase II"/>
    <property type="evidence" value="ECO:0007669"/>
    <property type="project" value="TreeGrafter"/>
</dbReference>
<evidence type="ECO:0000256" key="4">
    <source>
        <dbReference type="ARBA" id="ARBA00022771"/>
    </source>
</evidence>
<feature type="compositionally biased region" description="Basic and acidic residues" evidence="9">
    <location>
        <begin position="426"/>
        <end position="438"/>
    </location>
</feature>
<feature type="region of interest" description="Disordered" evidence="9">
    <location>
        <begin position="91"/>
        <end position="115"/>
    </location>
</feature>
<evidence type="ECO:0000256" key="1">
    <source>
        <dbReference type="ARBA" id="ARBA00004123"/>
    </source>
</evidence>
<dbReference type="AlphaFoldDB" id="A0AAN8EIZ4"/>
<keyword evidence="3" id="KW-0677">Repeat</keyword>
<evidence type="ECO:0000313" key="12">
    <source>
        <dbReference type="Proteomes" id="UP001316803"/>
    </source>
</evidence>
<feature type="compositionally biased region" description="Basic and acidic residues" evidence="9">
    <location>
        <begin position="381"/>
        <end position="394"/>
    </location>
</feature>
<dbReference type="GO" id="GO:0006364">
    <property type="term" value="P:rRNA processing"/>
    <property type="evidence" value="ECO:0007669"/>
    <property type="project" value="TreeGrafter"/>
</dbReference>
<feature type="compositionally biased region" description="Basic residues" evidence="9">
    <location>
        <begin position="395"/>
        <end position="404"/>
    </location>
</feature>
<evidence type="ECO:0000256" key="2">
    <source>
        <dbReference type="ARBA" id="ARBA00022723"/>
    </source>
</evidence>
<feature type="region of interest" description="Disordered" evidence="9">
    <location>
        <begin position="212"/>
        <end position="253"/>
    </location>
</feature>
<dbReference type="InterPro" id="IPR036236">
    <property type="entry name" value="Znf_C2H2_sf"/>
</dbReference>
<evidence type="ECO:0000313" key="11">
    <source>
        <dbReference type="EMBL" id="KAK5948151.1"/>
    </source>
</evidence>
<dbReference type="EMBL" id="JAKLMC020000052">
    <property type="protein sequence ID" value="KAK5948151.1"/>
    <property type="molecule type" value="Genomic_DNA"/>
</dbReference>
<dbReference type="PROSITE" id="PS51804">
    <property type="entry name" value="ZF_C2HC_LYAR"/>
    <property type="match status" value="1"/>
</dbReference>
<organism evidence="11 12">
    <name type="scientific">Knufia fluminis</name>
    <dbReference type="NCBI Taxonomy" id="191047"/>
    <lineage>
        <taxon>Eukaryota</taxon>
        <taxon>Fungi</taxon>
        <taxon>Dikarya</taxon>
        <taxon>Ascomycota</taxon>
        <taxon>Pezizomycotina</taxon>
        <taxon>Eurotiomycetes</taxon>
        <taxon>Chaetothyriomycetidae</taxon>
        <taxon>Chaetothyriales</taxon>
        <taxon>Trichomeriaceae</taxon>
        <taxon>Knufia</taxon>
    </lineage>
</organism>
<feature type="compositionally biased region" description="Basic residues" evidence="9">
    <location>
        <begin position="305"/>
        <end position="317"/>
    </location>
</feature>
<dbReference type="FunFam" id="3.30.1490.490:FF:000001">
    <property type="entry name" value="cell growth-regulating nucleolar protein-like"/>
    <property type="match status" value="1"/>
</dbReference>
<evidence type="ECO:0000256" key="6">
    <source>
        <dbReference type="ARBA" id="ARBA00023242"/>
    </source>
</evidence>
<feature type="region of interest" description="Disordered" evidence="9">
    <location>
        <begin position="147"/>
        <end position="171"/>
    </location>
</feature>
<dbReference type="Proteomes" id="UP001316803">
    <property type="component" value="Unassembled WGS sequence"/>
</dbReference>
<accession>A0AAN8EIZ4</accession>
<protein>
    <recommendedName>
        <fullName evidence="10">Zinc finger C2H2 LYAR-type domain-containing protein</fullName>
    </recommendedName>
</protein>
<proteinExistence type="inferred from homology"/>
<evidence type="ECO:0000256" key="9">
    <source>
        <dbReference type="SAM" id="MobiDB-lite"/>
    </source>
</evidence>
<dbReference type="Gene3D" id="3.30.1490.490">
    <property type="match status" value="1"/>
</dbReference>
<evidence type="ECO:0000256" key="7">
    <source>
        <dbReference type="ARBA" id="ARBA00061084"/>
    </source>
</evidence>
<gene>
    <name evidence="11" type="ORF">OHC33_010804</name>
</gene>